<feature type="chain" id="PRO_5004717628" description="IGFBP N-terminal domain-containing protein" evidence="1">
    <location>
        <begin position="23"/>
        <end position="107"/>
    </location>
</feature>
<accession>V4AYG9</accession>
<evidence type="ECO:0008006" key="4">
    <source>
        <dbReference type="Google" id="ProtNLM"/>
    </source>
</evidence>
<sequence>MSSKGLILVLVVTSISFLPVASLFCPRKCSIHDILACRPIPKHEECFPTQPFCSCCKTCSGQMGSICNYKSPRCRPNMVCQHINGIQSKVIYRWVPWFTGRCQVMVD</sequence>
<dbReference type="SUPFAM" id="SSF57184">
    <property type="entry name" value="Growth factor receptor domain"/>
    <property type="match status" value="1"/>
</dbReference>
<reference evidence="2 3" key="1">
    <citation type="journal article" date="2013" name="Nature">
        <title>Insights into bilaterian evolution from three spiralian genomes.</title>
        <authorList>
            <person name="Simakov O."/>
            <person name="Marletaz F."/>
            <person name="Cho S.J."/>
            <person name="Edsinger-Gonzales E."/>
            <person name="Havlak P."/>
            <person name="Hellsten U."/>
            <person name="Kuo D.H."/>
            <person name="Larsson T."/>
            <person name="Lv J."/>
            <person name="Arendt D."/>
            <person name="Savage R."/>
            <person name="Osoegawa K."/>
            <person name="de Jong P."/>
            <person name="Grimwood J."/>
            <person name="Chapman J.A."/>
            <person name="Shapiro H."/>
            <person name="Aerts A."/>
            <person name="Otillar R.P."/>
            <person name="Terry A.Y."/>
            <person name="Boore J.L."/>
            <person name="Grigoriev I.V."/>
            <person name="Lindberg D.R."/>
            <person name="Seaver E.C."/>
            <person name="Weisblat D.A."/>
            <person name="Putnam N.H."/>
            <person name="Rokhsar D.S."/>
        </authorList>
    </citation>
    <scope>NUCLEOTIDE SEQUENCE [LARGE SCALE GENOMIC DNA]</scope>
</reference>
<dbReference type="AlphaFoldDB" id="V4AYG9"/>
<dbReference type="InterPro" id="IPR009030">
    <property type="entry name" value="Growth_fac_rcpt_cys_sf"/>
</dbReference>
<proteinExistence type="predicted"/>
<dbReference type="KEGG" id="lgi:LOTGIDRAFT_174065"/>
<name>V4AYG9_LOTGI</name>
<dbReference type="Proteomes" id="UP000030746">
    <property type="component" value="Unassembled WGS sequence"/>
</dbReference>
<protein>
    <recommendedName>
        <fullName evidence="4">IGFBP N-terminal domain-containing protein</fullName>
    </recommendedName>
</protein>
<dbReference type="HOGENOM" id="CLU_2212908_0_0_1"/>
<keyword evidence="3" id="KW-1185">Reference proteome</keyword>
<dbReference type="CTD" id="20242606"/>
<dbReference type="GeneID" id="20242606"/>
<keyword evidence="1" id="KW-0732">Signal</keyword>
<gene>
    <name evidence="2" type="ORF">LOTGIDRAFT_174065</name>
</gene>
<dbReference type="Gene3D" id="4.10.40.20">
    <property type="match status" value="1"/>
</dbReference>
<organism evidence="2 3">
    <name type="scientific">Lottia gigantea</name>
    <name type="common">Giant owl limpet</name>
    <dbReference type="NCBI Taxonomy" id="225164"/>
    <lineage>
        <taxon>Eukaryota</taxon>
        <taxon>Metazoa</taxon>
        <taxon>Spiralia</taxon>
        <taxon>Lophotrochozoa</taxon>
        <taxon>Mollusca</taxon>
        <taxon>Gastropoda</taxon>
        <taxon>Patellogastropoda</taxon>
        <taxon>Lottioidea</taxon>
        <taxon>Lottiidae</taxon>
        <taxon>Lottia</taxon>
    </lineage>
</organism>
<dbReference type="EMBL" id="KB201206">
    <property type="protein sequence ID" value="ESO98696.1"/>
    <property type="molecule type" value="Genomic_DNA"/>
</dbReference>
<dbReference type="RefSeq" id="XP_009050637.1">
    <property type="nucleotide sequence ID" value="XM_009052389.1"/>
</dbReference>
<feature type="signal peptide" evidence="1">
    <location>
        <begin position="1"/>
        <end position="22"/>
    </location>
</feature>
<evidence type="ECO:0000313" key="3">
    <source>
        <dbReference type="Proteomes" id="UP000030746"/>
    </source>
</evidence>
<evidence type="ECO:0000313" key="2">
    <source>
        <dbReference type="EMBL" id="ESO98696.1"/>
    </source>
</evidence>
<evidence type="ECO:0000256" key="1">
    <source>
        <dbReference type="SAM" id="SignalP"/>
    </source>
</evidence>